<dbReference type="Proteomes" id="UP001052140">
    <property type="component" value="Unassembled WGS sequence"/>
</dbReference>
<dbReference type="InterPro" id="IPR002654">
    <property type="entry name" value="Glyco_trans_25"/>
</dbReference>
<comment type="caution">
    <text evidence="2">The sequence shown here is derived from an EMBL/GenBank/DDBJ whole genome shotgun (WGS) entry which is preliminary data.</text>
</comment>
<organism evidence="2 3">
    <name type="scientific">Pasteurella canis</name>
    <dbReference type="NCBI Taxonomy" id="753"/>
    <lineage>
        <taxon>Bacteria</taxon>
        <taxon>Pseudomonadati</taxon>
        <taxon>Pseudomonadota</taxon>
        <taxon>Gammaproteobacteria</taxon>
        <taxon>Pasteurellales</taxon>
        <taxon>Pasteurellaceae</taxon>
        <taxon>Pasteurella</taxon>
    </lineage>
</organism>
<evidence type="ECO:0000259" key="1">
    <source>
        <dbReference type="Pfam" id="PF01755"/>
    </source>
</evidence>
<dbReference type="CDD" id="cd06532">
    <property type="entry name" value="Glyco_transf_25"/>
    <property type="match status" value="1"/>
</dbReference>
<proteinExistence type="predicted"/>
<dbReference type="EMBL" id="BPUX01000026">
    <property type="protein sequence ID" value="GJH43558.1"/>
    <property type="molecule type" value="Genomic_DNA"/>
</dbReference>
<dbReference type="RefSeq" id="WP_226690957.1">
    <property type="nucleotide sequence ID" value="NZ_BPUX01000026.1"/>
</dbReference>
<accession>A0ABQ4VIT9</accession>
<keyword evidence="3" id="KW-1185">Reference proteome</keyword>
<gene>
    <name evidence="2" type="primary">lgtB</name>
    <name evidence="2" type="ORF">PA42_17320</name>
</gene>
<dbReference type="GeneID" id="69686306"/>
<evidence type="ECO:0000313" key="2">
    <source>
        <dbReference type="EMBL" id="GJH43558.1"/>
    </source>
</evidence>
<name>A0ABQ4VIT9_9PAST</name>
<dbReference type="Pfam" id="PF01755">
    <property type="entry name" value="Glyco_transf_25"/>
    <property type="match status" value="1"/>
</dbReference>
<reference evidence="2" key="1">
    <citation type="submission" date="2024-05" db="EMBL/GenBank/DDBJ databases">
        <title>Determining zoonotic pasteurella genome.</title>
        <authorList>
            <person name="Maeda T."/>
            <person name="Takahashi T."/>
            <person name="Yoshida H."/>
        </authorList>
    </citation>
    <scope>NUCLEOTIDE SEQUENCE</scope>
    <source>
        <strain evidence="2">PA42</strain>
    </source>
</reference>
<evidence type="ECO:0000313" key="3">
    <source>
        <dbReference type="Proteomes" id="UP001052140"/>
    </source>
</evidence>
<feature type="domain" description="Glycosyl transferase family 25" evidence="1">
    <location>
        <begin position="1"/>
        <end position="186"/>
    </location>
</feature>
<sequence length="268" mass="31531">MHTNYVISLTSASARREHIKNEFGRQNIPFEFFDALSPSIQLNETISKLLPELLKHPNQTSGEKACLMSHLLLWEKCINEDMPFITIFEDDIILGNNAFTFLNEYKWLHERFSMNEAFIIKLETFLQKVNTKNSQIKSFEKRHFNLLQSEHMGTAGYIISNRAAVLLLSEFQKLKNQQLRPIDILMFNIALNKKIISYYQLTPAICTQIQENHRDTEIIKSQLSNERRKNEQLNPYKTKHSLGQLLIKGLTKPYRLYKKKQRKIIPFE</sequence>
<protein>
    <submittedName>
        <fullName evidence="2">Lacto-N-neotetraose biosynthesis glycosyltransferase LgtB</fullName>
    </submittedName>
</protein>